<evidence type="ECO:0000313" key="2">
    <source>
        <dbReference type="EMBL" id="CAB4572674.1"/>
    </source>
</evidence>
<proteinExistence type="predicted"/>
<dbReference type="InterPro" id="IPR046612">
    <property type="entry name" value="DUF6671"/>
</dbReference>
<feature type="domain" description="DUF6671" evidence="1">
    <location>
        <begin position="68"/>
        <end position="285"/>
    </location>
</feature>
<organism evidence="2">
    <name type="scientific">freshwater metagenome</name>
    <dbReference type="NCBI Taxonomy" id="449393"/>
    <lineage>
        <taxon>unclassified sequences</taxon>
        <taxon>metagenomes</taxon>
        <taxon>ecological metagenomes</taxon>
    </lineage>
</organism>
<dbReference type="EMBL" id="CAEZTT010000028">
    <property type="protein sequence ID" value="CAB4572674.1"/>
    <property type="molecule type" value="Genomic_DNA"/>
</dbReference>
<dbReference type="Pfam" id="PF20376">
    <property type="entry name" value="DUF6671"/>
    <property type="match status" value="1"/>
</dbReference>
<sequence length="285" mass="31673">MVQKTHPYFEREIAFATKHQKNLIVEPLFREQLAATVIHAQVDTDTLGTFSGEVLRLNSQFDTALTKAKWGMAELGLGLGLGSEGSIGADPVLPFVNSDIETMVFYDGEKDLIIEVSEKFTEIVAVKIIASRATDLSQFLARGDFPRHKLIVRAHKPNNKETLVKGIGEITELRQAISQIAEQSQDQQVVIESDFRAYSSPSRQRNLASLSKTLMSRICALCPECNSPGWGKRIYDRGLHCQDCYAFNQAAVHRELLACVSCDYAVIKKVVATELDPARCEICNP</sequence>
<protein>
    <submittedName>
        <fullName evidence="2">Unannotated protein</fullName>
    </submittedName>
</protein>
<accession>A0A6J6EBL7</accession>
<reference evidence="2" key="1">
    <citation type="submission" date="2020-05" db="EMBL/GenBank/DDBJ databases">
        <authorList>
            <person name="Chiriac C."/>
            <person name="Salcher M."/>
            <person name="Ghai R."/>
            <person name="Kavagutti S V."/>
        </authorList>
    </citation>
    <scope>NUCLEOTIDE SEQUENCE</scope>
</reference>
<dbReference type="AlphaFoldDB" id="A0A6J6EBL7"/>
<gene>
    <name evidence="2" type="ORF">UFOPK1726_00376</name>
</gene>
<name>A0A6J6EBL7_9ZZZZ</name>
<evidence type="ECO:0000259" key="1">
    <source>
        <dbReference type="Pfam" id="PF20376"/>
    </source>
</evidence>